<sequence length="306" mass="32801">MEIALSQEEEKNKKIAAGISITLHIIILLLLFFLLAWNGAPGKPDEEIGIEINYGTDAVGSGDVQSTATPNESKNVQDSKPAPTQPDPLPEPKPVAAATPTPPTPVETPKVVTAPVESPVSVKEEVKPQPKPQPKVEEVKKPVEQPKEEVKKPEPEKPRTLYPGKPTESTGTGKAGTSNEATGNNNGNDANKVGDKGDPRGQMTAKNYEGTPGGGGGGDGLDMAGWRYDISPKRDPYENETGFVKFRIRIDADGNLIGIDRLESTVSPHVEKWYREQLQKTTFSRTGGGRSTTGATGTVTFVIRSR</sequence>
<keyword evidence="2" id="KW-1133">Transmembrane helix</keyword>
<proteinExistence type="predicted"/>
<dbReference type="Proteomes" id="UP000233782">
    <property type="component" value="Unassembled WGS sequence"/>
</dbReference>
<name>A0A2N3V204_9BACT</name>
<comment type="caution">
    <text evidence="4">The sequence shown here is derived from an EMBL/GenBank/DDBJ whole genome shotgun (WGS) entry which is preliminary data.</text>
</comment>
<feature type="compositionally biased region" description="Polar residues" evidence="1">
    <location>
        <begin position="167"/>
        <end position="189"/>
    </location>
</feature>
<dbReference type="PROSITE" id="PS52015">
    <property type="entry name" value="TONB_CTD"/>
    <property type="match status" value="1"/>
</dbReference>
<keyword evidence="2" id="KW-0472">Membrane</keyword>
<dbReference type="AlphaFoldDB" id="A0A2N3V204"/>
<evidence type="ECO:0000313" key="5">
    <source>
        <dbReference type="Proteomes" id="UP000233782"/>
    </source>
</evidence>
<feature type="domain" description="TonB C-terminal" evidence="3">
    <location>
        <begin position="216"/>
        <end position="306"/>
    </location>
</feature>
<feature type="transmembrane region" description="Helical" evidence="2">
    <location>
        <begin position="15"/>
        <end position="37"/>
    </location>
</feature>
<feature type="region of interest" description="Disordered" evidence="1">
    <location>
        <begin position="59"/>
        <end position="220"/>
    </location>
</feature>
<feature type="compositionally biased region" description="Basic and acidic residues" evidence="1">
    <location>
        <begin position="122"/>
        <end position="159"/>
    </location>
</feature>
<feature type="compositionally biased region" description="Low complexity" evidence="1">
    <location>
        <begin position="107"/>
        <end position="121"/>
    </location>
</feature>
<feature type="compositionally biased region" description="Pro residues" evidence="1">
    <location>
        <begin position="83"/>
        <end position="93"/>
    </location>
</feature>
<dbReference type="InterPro" id="IPR037682">
    <property type="entry name" value="TonB_C"/>
</dbReference>
<accession>A0A2N3V204</accession>
<dbReference type="GO" id="GO:0055085">
    <property type="term" value="P:transmembrane transport"/>
    <property type="evidence" value="ECO:0007669"/>
    <property type="project" value="InterPro"/>
</dbReference>
<dbReference type="OrthoDB" id="979886at2"/>
<feature type="compositionally biased region" description="Polar residues" evidence="1">
    <location>
        <begin position="63"/>
        <end position="78"/>
    </location>
</feature>
<keyword evidence="2" id="KW-0812">Transmembrane</keyword>
<reference evidence="4 5" key="1">
    <citation type="submission" date="2017-12" db="EMBL/GenBank/DDBJ databases">
        <title>Genomic Encyclopedia of Type Strains, Phase III (KMG-III): the genomes of soil and plant-associated and newly described type strains.</title>
        <authorList>
            <person name="Whitman W."/>
        </authorList>
    </citation>
    <scope>NUCLEOTIDE SEQUENCE [LARGE SCALE GENOMIC DNA]</scope>
    <source>
        <strain evidence="4 5">LP43</strain>
    </source>
</reference>
<keyword evidence="5" id="KW-1185">Reference proteome</keyword>
<feature type="compositionally biased region" description="Gly residues" evidence="1">
    <location>
        <begin position="211"/>
        <end position="220"/>
    </location>
</feature>
<protein>
    <recommendedName>
        <fullName evidence="3">TonB C-terminal domain-containing protein</fullName>
    </recommendedName>
</protein>
<dbReference type="RefSeq" id="WP_101442865.1">
    <property type="nucleotide sequence ID" value="NZ_PJMU01000001.1"/>
</dbReference>
<organism evidence="4 5">
    <name type="scientific">Pontibacter ramchanderi</name>
    <dbReference type="NCBI Taxonomy" id="1179743"/>
    <lineage>
        <taxon>Bacteria</taxon>
        <taxon>Pseudomonadati</taxon>
        <taxon>Bacteroidota</taxon>
        <taxon>Cytophagia</taxon>
        <taxon>Cytophagales</taxon>
        <taxon>Hymenobacteraceae</taxon>
        <taxon>Pontibacter</taxon>
    </lineage>
</organism>
<evidence type="ECO:0000256" key="1">
    <source>
        <dbReference type="SAM" id="MobiDB-lite"/>
    </source>
</evidence>
<dbReference type="EMBL" id="PJMU01000001">
    <property type="protein sequence ID" value="PKV75648.1"/>
    <property type="molecule type" value="Genomic_DNA"/>
</dbReference>
<evidence type="ECO:0000256" key="2">
    <source>
        <dbReference type="SAM" id="Phobius"/>
    </source>
</evidence>
<gene>
    <name evidence="4" type="ORF">BD749_0593</name>
</gene>
<evidence type="ECO:0000259" key="3">
    <source>
        <dbReference type="PROSITE" id="PS52015"/>
    </source>
</evidence>
<evidence type="ECO:0000313" key="4">
    <source>
        <dbReference type="EMBL" id="PKV75648.1"/>
    </source>
</evidence>